<dbReference type="EMBL" id="ML213515">
    <property type="protein sequence ID" value="TFK49531.1"/>
    <property type="molecule type" value="Genomic_DNA"/>
</dbReference>
<keyword evidence="3" id="KW-1185">Reference proteome</keyword>
<evidence type="ECO:0000313" key="3">
    <source>
        <dbReference type="Proteomes" id="UP000305948"/>
    </source>
</evidence>
<gene>
    <name evidence="2" type="ORF">OE88DRAFT_1736545</name>
</gene>
<dbReference type="OrthoDB" id="5572844at2759"/>
<dbReference type="PANTHER" id="PTHR28027:SF1">
    <property type="entry name" value="CAMP INDEPENDENT REGULATORY PROTEIN (AFU_ORTHOLOGUE AFUA_3G09640)"/>
    <property type="match status" value="1"/>
</dbReference>
<evidence type="ECO:0000256" key="1">
    <source>
        <dbReference type="SAM" id="MobiDB-lite"/>
    </source>
</evidence>
<organism evidence="2 3">
    <name type="scientific">Heliocybe sulcata</name>
    <dbReference type="NCBI Taxonomy" id="5364"/>
    <lineage>
        <taxon>Eukaryota</taxon>
        <taxon>Fungi</taxon>
        <taxon>Dikarya</taxon>
        <taxon>Basidiomycota</taxon>
        <taxon>Agaricomycotina</taxon>
        <taxon>Agaricomycetes</taxon>
        <taxon>Gloeophyllales</taxon>
        <taxon>Gloeophyllaceae</taxon>
        <taxon>Heliocybe</taxon>
    </lineage>
</organism>
<dbReference type="InterPro" id="IPR018608">
    <property type="entry name" value="Gti1/Pac2"/>
</dbReference>
<feature type="compositionally biased region" description="Basic and acidic residues" evidence="1">
    <location>
        <begin position="369"/>
        <end position="378"/>
    </location>
</feature>
<accession>A0A5C3N6Y0</accession>
<sequence length="396" mass="43444">MQQPTLRNTRVRSVEDVHKICYAAYLGKLPLITRRLDTDERNALGPGDVYVWEERNSLNDISGLGIVRWTEGKKWSPSRVVGDFLYYYEKAPDSVHPGDVLARQTYSTTINAPEPRGPFKICLCTYHSKNAADRLTTIDEMPELKRLEVPEGTFIRQRKINRKSGELSFEDPEATSPTRKRSYESKRRHSVSHTYAPYPVRIPSSHIYAPESTAYPSRIVSASNSTPDAGSTQLYQPIPEAPNALGSPASPPGMVPADPDNSPSRAAYAAAGSGASSTLMYSGLTYPTHEVAGPYYTTQPPQGPGTIPSDVPLGAAPQPRRASSLPFDQPRSTWPSTSPQGSRSRSHSSKGPAPPTLALAPLQALRESSTYRRDPADDRLLRLISTENAGLRTREG</sequence>
<feature type="compositionally biased region" description="Low complexity" evidence="1">
    <location>
        <begin position="293"/>
        <end position="306"/>
    </location>
</feature>
<dbReference type="PANTHER" id="PTHR28027">
    <property type="entry name" value="TRANSCRIPTIONAL REGULATOR MIT1"/>
    <property type="match status" value="1"/>
</dbReference>
<protein>
    <recommendedName>
        <fullName evidence="4">Gti1/Pac2 family-domain-containing protein</fullName>
    </recommendedName>
</protein>
<dbReference type="GO" id="GO:0003677">
    <property type="term" value="F:DNA binding"/>
    <property type="evidence" value="ECO:0007669"/>
    <property type="project" value="TreeGrafter"/>
</dbReference>
<name>A0A5C3N6Y0_9AGAM</name>
<evidence type="ECO:0000313" key="2">
    <source>
        <dbReference type="EMBL" id="TFK49531.1"/>
    </source>
</evidence>
<feature type="compositionally biased region" description="Polar residues" evidence="1">
    <location>
        <begin position="220"/>
        <end position="235"/>
    </location>
</feature>
<feature type="region of interest" description="Disordered" evidence="1">
    <location>
        <begin position="166"/>
        <end position="191"/>
    </location>
</feature>
<evidence type="ECO:0008006" key="4">
    <source>
        <dbReference type="Google" id="ProtNLM"/>
    </source>
</evidence>
<feature type="region of interest" description="Disordered" evidence="1">
    <location>
        <begin position="292"/>
        <end position="378"/>
    </location>
</feature>
<feature type="compositionally biased region" description="Low complexity" evidence="1">
    <location>
        <begin position="356"/>
        <end position="365"/>
    </location>
</feature>
<dbReference type="Pfam" id="PF09729">
    <property type="entry name" value="Gti1_Pac2"/>
    <property type="match status" value="1"/>
</dbReference>
<feature type="region of interest" description="Disordered" evidence="1">
    <location>
        <begin position="219"/>
        <end position="269"/>
    </location>
</feature>
<proteinExistence type="predicted"/>
<reference evidence="2 3" key="1">
    <citation type="journal article" date="2019" name="Nat. Ecol. Evol.">
        <title>Megaphylogeny resolves global patterns of mushroom evolution.</title>
        <authorList>
            <person name="Varga T."/>
            <person name="Krizsan K."/>
            <person name="Foldi C."/>
            <person name="Dima B."/>
            <person name="Sanchez-Garcia M."/>
            <person name="Sanchez-Ramirez S."/>
            <person name="Szollosi G.J."/>
            <person name="Szarkandi J.G."/>
            <person name="Papp V."/>
            <person name="Albert L."/>
            <person name="Andreopoulos W."/>
            <person name="Angelini C."/>
            <person name="Antonin V."/>
            <person name="Barry K.W."/>
            <person name="Bougher N.L."/>
            <person name="Buchanan P."/>
            <person name="Buyck B."/>
            <person name="Bense V."/>
            <person name="Catcheside P."/>
            <person name="Chovatia M."/>
            <person name="Cooper J."/>
            <person name="Damon W."/>
            <person name="Desjardin D."/>
            <person name="Finy P."/>
            <person name="Geml J."/>
            <person name="Haridas S."/>
            <person name="Hughes K."/>
            <person name="Justo A."/>
            <person name="Karasinski D."/>
            <person name="Kautmanova I."/>
            <person name="Kiss B."/>
            <person name="Kocsube S."/>
            <person name="Kotiranta H."/>
            <person name="LaButti K.M."/>
            <person name="Lechner B.E."/>
            <person name="Liimatainen K."/>
            <person name="Lipzen A."/>
            <person name="Lukacs Z."/>
            <person name="Mihaltcheva S."/>
            <person name="Morgado L.N."/>
            <person name="Niskanen T."/>
            <person name="Noordeloos M.E."/>
            <person name="Ohm R.A."/>
            <person name="Ortiz-Santana B."/>
            <person name="Ovrebo C."/>
            <person name="Racz N."/>
            <person name="Riley R."/>
            <person name="Savchenko A."/>
            <person name="Shiryaev A."/>
            <person name="Soop K."/>
            <person name="Spirin V."/>
            <person name="Szebenyi C."/>
            <person name="Tomsovsky M."/>
            <person name="Tulloss R.E."/>
            <person name="Uehling J."/>
            <person name="Grigoriev I.V."/>
            <person name="Vagvolgyi C."/>
            <person name="Papp T."/>
            <person name="Martin F.M."/>
            <person name="Miettinen O."/>
            <person name="Hibbett D.S."/>
            <person name="Nagy L.G."/>
        </authorList>
    </citation>
    <scope>NUCLEOTIDE SEQUENCE [LARGE SCALE GENOMIC DNA]</scope>
    <source>
        <strain evidence="2 3">OMC1185</strain>
    </source>
</reference>
<dbReference type="AlphaFoldDB" id="A0A5C3N6Y0"/>
<dbReference type="Proteomes" id="UP000305948">
    <property type="component" value="Unassembled WGS sequence"/>
</dbReference>